<dbReference type="EMBL" id="JEMB01001704">
    <property type="protein sequence ID" value="KYF85474.1"/>
    <property type="molecule type" value="Genomic_DNA"/>
</dbReference>
<gene>
    <name evidence="2" type="ORF">BE17_20305</name>
</gene>
<organism evidence="2 3">
    <name type="scientific">Sorangium cellulosum</name>
    <name type="common">Polyangium cellulosum</name>
    <dbReference type="NCBI Taxonomy" id="56"/>
    <lineage>
        <taxon>Bacteria</taxon>
        <taxon>Pseudomonadati</taxon>
        <taxon>Myxococcota</taxon>
        <taxon>Polyangia</taxon>
        <taxon>Polyangiales</taxon>
        <taxon>Polyangiaceae</taxon>
        <taxon>Sorangium</taxon>
    </lineage>
</organism>
<keyword evidence="1" id="KW-0472">Membrane</keyword>
<evidence type="ECO:0000313" key="3">
    <source>
        <dbReference type="Proteomes" id="UP000075635"/>
    </source>
</evidence>
<evidence type="ECO:0000256" key="1">
    <source>
        <dbReference type="SAM" id="Phobius"/>
    </source>
</evidence>
<keyword evidence="1" id="KW-1133">Transmembrane helix</keyword>
<sequence>MRTVPCMLKSGILGAVRPRPLASPSRPREYLAIVAGALAAGACGALFDQVTATISPEYFLDGKGLASSSLPFRLAVAWTGFRGGLPLGALVAGVGLLRAARSDRFSWRAWLARIMAALAAALALCPAVMAALDPLGVREASLGAWRPGAATRYLVCWGLHAGAYLGVLTGVFLDGRRALGRSPRP</sequence>
<feature type="transmembrane region" description="Helical" evidence="1">
    <location>
        <begin position="30"/>
        <end position="55"/>
    </location>
</feature>
<feature type="transmembrane region" description="Helical" evidence="1">
    <location>
        <begin position="109"/>
        <end position="132"/>
    </location>
</feature>
<accession>A0A150RYZ3</accession>
<proteinExistence type="predicted"/>
<dbReference type="Proteomes" id="UP000075635">
    <property type="component" value="Unassembled WGS sequence"/>
</dbReference>
<feature type="transmembrane region" description="Helical" evidence="1">
    <location>
        <begin position="75"/>
        <end position="97"/>
    </location>
</feature>
<dbReference type="AlphaFoldDB" id="A0A150RYZ3"/>
<name>A0A150RYZ3_SORCE</name>
<protein>
    <submittedName>
        <fullName evidence="2">Uncharacterized protein</fullName>
    </submittedName>
</protein>
<keyword evidence="1" id="KW-0812">Transmembrane</keyword>
<evidence type="ECO:0000313" key="2">
    <source>
        <dbReference type="EMBL" id="KYF85474.1"/>
    </source>
</evidence>
<feature type="transmembrane region" description="Helical" evidence="1">
    <location>
        <begin position="152"/>
        <end position="173"/>
    </location>
</feature>
<comment type="caution">
    <text evidence="2">The sequence shown here is derived from an EMBL/GenBank/DDBJ whole genome shotgun (WGS) entry which is preliminary data.</text>
</comment>
<reference evidence="2 3" key="1">
    <citation type="submission" date="2014-02" db="EMBL/GenBank/DDBJ databases">
        <title>The small core and large imbalanced accessory genome model reveals a collaborative survival strategy of Sorangium cellulosum strains in nature.</title>
        <authorList>
            <person name="Han K."/>
            <person name="Peng R."/>
            <person name="Blom J."/>
            <person name="Li Y.-Z."/>
        </authorList>
    </citation>
    <scope>NUCLEOTIDE SEQUENCE [LARGE SCALE GENOMIC DNA]</scope>
    <source>
        <strain evidence="2 3">So0011-07</strain>
    </source>
</reference>